<keyword evidence="9" id="KW-1185">Reference proteome</keyword>
<feature type="domain" description="Response regulatory" evidence="7">
    <location>
        <begin position="4"/>
        <end position="120"/>
    </location>
</feature>
<dbReference type="CDD" id="cd17535">
    <property type="entry name" value="REC_NarL-like"/>
    <property type="match status" value="1"/>
</dbReference>
<feature type="modified residue" description="4-aspartylphosphate" evidence="5">
    <location>
        <position position="55"/>
    </location>
</feature>
<dbReference type="SUPFAM" id="SSF52172">
    <property type="entry name" value="CheY-like"/>
    <property type="match status" value="1"/>
</dbReference>
<dbReference type="InterPro" id="IPR000792">
    <property type="entry name" value="Tscrpt_reg_LuxR_C"/>
</dbReference>
<evidence type="ECO:0000259" key="7">
    <source>
        <dbReference type="PROSITE" id="PS50110"/>
    </source>
</evidence>
<dbReference type="PROSITE" id="PS00622">
    <property type="entry name" value="HTH_LUXR_1"/>
    <property type="match status" value="1"/>
</dbReference>
<accession>A0A7K0CJT0</accession>
<dbReference type="PRINTS" id="PR00038">
    <property type="entry name" value="HTHLUXR"/>
</dbReference>
<dbReference type="GO" id="GO:0006355">
    <property type="term" value="P:regulation of DNA-templated transcription"/>
    <property type="evidence" value="ECO:0007669"/>
    <property type="project" value="InterPro"/>
</dbReference>
<dbReference type="CDD" id="cd06170">
    <property type="entry name" value="LuxR_C_like"/>
    <property type="match status" value="1"/>
</dbReference>
<dbReference type="InterPro" id="IPR011006">
    <property type="entry name" value="CheY-like_superfamily"/>
</dbReference>
<evidence type="ECO:0000259" key="6">
    <source>
        <dbReference type="PROSITE" id="PS50043"/>
    </source>
</evidence>
<dbReference type="InterPro" id="IPR058245">
    <property type="entry name" value="NreC/VraR/RcsB-like_REC"/>
</dbReference>
<dbReference type="PROSITE" id="PS50110">
    <property type="entry name" value="RESPONSE_REGULATORY"/>
    <property type="match status" value="1"/>
</dbReference>
<keyword evidence="3" id="KW-0238">DNA-binding</keyword>
<dbReference type="PROSITE" id="PS50043">
    <property type="entry name" value="HTH_LUXR_2"/>
    <property type="match status" value="1"/>
</dbReference>
<evidence type="ECO:0000313" key="9">
    <source>
        <dbReference type="Proteomes" id="UP000466345"/>
    </source>
</evidence>
<dbReference type="SMART" id="SM00448">
    <property type="entry name" value="REC"/>
    <property type="match status" value="1"/>
</dbReference>
<keyword evidence="4" id="KW-0804">Transcription</keyword>
<dbReference type="Pfam" id="PF00072">
    <property type="entry name" value="Response_reg"/>
    <property type="match status" value="1"/>
</dbReference>
<dbReference type="GO" id="GO:0003677">
    <property type="term" value="F:DNA binding"/>
    <property type="evidence" value="ECO:0007669"/>
    <property type="project" value="UniProtKB-KW"/>
</dbReference>
<reference evidence="8 9" key="1">
    <citation type="submission" date="2019-10" db="EMBL/GenBank/DDBJ databases">
        <title>Streptomyces smaragdinus sp. nov. and Streptomyces fabii sp. nov., isolated from the gut of fungus growing-termite Macrotermes natalensis.</title>
        <authorList>
            <person name="Schwitalla J."/>
            <person name="Benndorf R."/>
            <person name="Martin K."/>
            <person name="De Beer W."/>
            <person name="Kaster A.-K."/>
            <person name="Vollmers J."/>
            <person name="Poulsen M."/>
            <person name="Beemelmanns C."/>
        </authorList>
    </citation>
    <scope>NUCLEOTIDE SEQUENCE [LARGE SCALE GENOMIC DNA]</scope>
    <source>
        <strain evidence="8 9">RB5</strain>
    </source>
</reference>
<evidence type="ECO:0000256" key="4">
    <source>
        <dbReference type="ARBA" id="ARBA00023163"/>
    </source>
</evidence>
<comment type="caution">
    <text evidence="8">The sequence shown here is derived from an EMBL/GenBank/DDBJ whole genome shotgun (WGS) entry which is preliminary data.</text>
</comment>
<dbReference type="RefSeq" id="WP_153453662.1">
    <property type="nucleotide sequence ID" value="NZ_WEGJ01000014.1"/>
</dbReference>
<dbReference type="GO" id="GO:0000160">
    <property type="term" value="P:phosphorelay signal transduction system"/>
    <property type="evidence" value="ECO:0007669"/>
    <property type="project" value="InterPro"/>
</dbReference>
<evidence type="ECO:0000256" key="1">
    <source>
        <dbReference type="ARBA" id="ARBA00022553"/>
    </source>
</evidence>
<dbReference type="EMBL" id="WEGJ01000014">
    <property type="protein sequence ID" value="MQY13706.1"/>
    <property type="molecule type" value="Genomic_DNA"/>
</dbReference>
<keyword evidence="1 5" id="KW-0597">Phosphoprotein</keyword>
<protein>
    <submittedName>
        <fullName evidence="8">Transcriptional regulatory protein DegU</fullName>
    </submittedName>
</protein>
<dbReference type="Gene3D" id="3.40.50.2300">
    <property type="match status" value="1"/>
</dbReference>
<dbReference type="PANTHER" id="PTHR43214:SF24">
    <property type="entry name" value="TRANSCRIPTIONAL REGULATORY PROTEIN NARL-RELATED"/>
    <property type="match status" value="1"/>
</dbReference>
<feature type="domain" description="HTH luxR-type" evidence="6">
    <location>
        <begin position="152"/>
        <end position="217"/>
    </location>
</feature>
<dbReference type="InterPro" id="IPR039420">
    <property type="entry name" value="WalR-like"/>
</dbReference>
<dbReference type="OrthoDB" id="9808843at2"/>
<dbReference type="InterPro" id="IPR001789">
    <property type="entry name" value="Sig_transdc_resp-reg_receiver"/>
</dbReference>
<name>A0A7K0CJT0_9ACTN</name>
<dbReference type="Proteomes" id="UP000466345">
    <property type="component" value="Unassembled WGS sequence"/>
</dbReference>
<sequence length="226" mass="23223">MTIRVLLADDEALVRAGVRLILRHAEDLEVVAEAGDGAAAVRLARAERPDVALVDVRMPGTDGIAAAGELAALTPAVAVVMLTTFGEEDYVDRALRAGASGFLLKDCAPEELIQGVRAAAAGDSVLSPKVTRHVLDRLRDTAPAGDPRGARARRLIGELTAREGEVLAMVGTGLSNAEIAGRLGVEPGTVKAHVGRILAKLGAANRVQAAIVAHEAGLSAPADSAE</sequence>
<evidence type="ECO:0000256" key="2">
    <source>
        <dbReference type="ARBA" id="ARBA00023015"/>
    </source>
</evidence>
<organism evidence="8 9">
    <name type="scientific">Streptomyces smaragdinus</name>
    <dbReference type="NCBI Taxonomy" id="2585196"/>
    <lineage>
        <taxon>Bacteria</taxon>
        <taxon>Bacillati</taxon>
        <taxon>Actinomycetota</taxon>
        <taxon>Actinomycetes</taxon>
        <taxon>Kitasatosporales</taxon>
        <taxon>Streptomycetaceae</taxon>
        <taxon>Streptomyces</taxon>
    </lineage>
</organism>
<dbReference type="SMART" id="SM00421">
    <property type="entry name" value="HTH_LUXR"/>
    <property type="match status" value="1"/>
</dbReference>
<dbReference type="SUPFAM" id="SSF46894">
    <property type="entry name" value="C-terminal effector domain of the bipartite response regulators"/>
    <property type="match status" value="1"/>
</dbReference>
<gene>
    <name evidence="8" type="primary">degU_4</name>
    <name evidence="8" type="ORF">SRB5_38560</name>
</gene>
<evidence type="ECO:0000313" key="8">
    <source>
        <dbReference type="EMBL" id="MQY13706.1"/>
    </source>
</evidence>
<evidence type="ECO:0000256" key="5">
    <source>
        <dbReference type="PROSITE-ProRule" id="PRU00169"/>
    </source>
</evidence>
<proteinExistence type="predicted"/>
<evidence type="ECO:0000256" key="3">
    <source>
        <dbReference type="ARBA" id="ARBA00023125"/>
    </source>
</evidence>
<dbReference type="Pfam" id="PF00196">
    <property type="entry name" value="GerE"/>
    <property type="match status" value="1"/>
</dbReference>
<keyword evidence="2" id="KW-0805">Transcription regulation</keyword>
<dbReference type="AlphaFoldDB" id="A0A7K0CJT0"/>
<dbReference type="InterPro" id="IPR016032">
    <property type="entry name" value="Sig_transdc_resp-reg_C-effctor"/>
</dbReference>
<dbReference type="PANTHER" id="PTHR43214">
    <property type="entry name" value="TWO-COMPONENT RESPONSE REGULATOR"/>
    <property type="match status" value="1"/>
</dbReference>